<evidence type="ECO:0000313" key="2">
    <source>
        <dbReference type="EMBL" id="KAF9508068.1"/>
    </source>
</evidence>
<evidence type="ECO:0008006" key="4">
    <source>
        <dbReference type="Google" id="ProtNLM"/>
    </source>
</evidence>
<comment type="caution">
    <text evidence="2">The sequence shown here is derived from an EMBL/GenBank/DDBJ whole genome shotgun (WGS) entry which is preliminary data.</text>
</comment>
<gene>
    <name evidence="2" type="ORF">BS47DRAFT_1350799</name>
</gene>
<evidence type="ECO:0000256" key="1">
    <source>
        <dbReference type="SAM" id="SignalP"/>
    </source>
</evidence>
<accession>A0A9P6ALM8</accession>
<keyword evidence="3" id="KW-1185">Reference proteome</keyword>
<keyword evidence="1" id="KW-0732">Signal</keyword>
<organism evidence="2 3">
    <name type="scientific">Hydnum rufescens UP504</name>
    <dbReference type="NCBI Taxonomy" id="1448309"/>
    <lineage>
        <taxon>Eukaryota</taxon>
        <taxon>Fungi</taxon>
        <taxon>Dikarya</taxon>
        <taxon>Basidiomycota</taxon>
        <taxon>Agaricomycotina</taxon>
        <taxon>Agaricomycetes</taxon>
        <taxon>Cantharellales</taxon>
        <taxon>Hydnaceae</taxon>
        <taxon>Hydnum</taxon>
    </lineage>
</organism>
<reference evidence="2" key="1">
    <citation type="journal article" date="2020" name="Nat. Commun.">
        <title>Large-scale genome sequencing of mycorrhizal fungi provides insights into the early evolution of symbiotic traits.</title>
        <authorList>
            <person name="Miyauchi S."/>
            <person name="Kiss E."/>
            <person name="Kuo A."/>
            <person name="Drula E."/>
            <person name="Kohler A."/>
            <person name="Sanchez-Garcia M."/>
            <person name="Morin E."/>
            <person name="Andreopoulos B."/>
            <person name="Barry K.W."/>
            <person name="Bonito G."/>
            <person name="Buee M."/>
            <person name="Carver A."/>
            <person name="Chen C."/>
            <person name="Cichocki N."/>
            <person name="Clum A."/>
            <person name="Culley D."/>
            <person name="Crous P.W."/>
            <person name="Fauchery L."/>
            <person name="Girlanda M."/>
            <person name="Hayes R.D."/>
            <person name="Keri Z."/>
            <person name="LaButti K."/>
            <person name="Lipzen A."/>
            <person name="Lombard V."/>
            <person name="Magnuson J."/>
            <person name="Maillard F."/>
            <person name="Murat C."/>
            <person name="Nolan M."/>
            <person name="Ohm R.A."/>
            <person name="Pangilinan J."/>
            <person name="Pereira M.F."/>
            <person name="Perotto S."/>
            <person name="Peter M."/>
            <person name="Pfister S."/>
            <person name="Riley R."/>
            <person name="Sitrit Y."/>
            <person name="Stielow J.B."/>
            <person name="Szollosi G."/>
            <person name="Zifcakova L."/>
            <person name="Stursova M."/>
            <person name="Spatafora J.W."/>
            <person name="Tedersoo L."/>
            <person name="Vaario L.M."/>
            <person name="Yamada A."/>
            <person name="Yan M."/>
            <person name="Wang P."/>
            <person name="Xu J."/>
            <person name="Bruns T."/>
            <person name="Baldrian P."/>
            <person name="Vilgalys R."/>
            <person name="Dunand C."/>
            <person name="Henrissat B."/>
            <person name="Grigoriev I.V."/>
            <person name="Hibbett D."/>
            <person name="Nagy L.G."/>
            <person name="Martin F.M."/>
        </authorList>
    </citation>
    <scope>NUCLEOTIDE SEQUENCE</scope>
    <source>
        <strain evidence="2">UP504</strain>
    </source>
</reference>
<sequence length="78" mass="8947">MAMKIWRMIVCFSFAGLSALRGNWRVKVLSVWSVWSVQNVANVLKIANATFVRATLPSKPQTERGKRLINHMLSQWES</sequence>
<protein>
    <recommendedName>
        <fullName evidence="4">Secreted protein</fullName>
    </recommendedName>
</protein>
<proteinExistence type="predicted"/>
<dbReference type="Proteomes" id="UP000886523">
    <property type="component" value="Unassembled WGS sequence"/>
</dbReference>
<name>A0A9P6ALM8_9AGAM</name>
<dbReference type="AlphaFoldDB" id="A0A9P6ALM8"/>
<feature type="chain" id="PRO_5040504490" description="Secreted protein" evidence="1">
    <location>
        <begin position="20"/>
        <end position="78"/>
    </location>
</feature>
<feature type="signal peptide" evidence="1">
    <location>
        <begin position="1"/>
        <end position="19"/>
    </location>
</feature>
<dbReference type="EMBL" id="MU129066">
    <property type="protein sequence ID" value="KAF9508068.1"/>
    <property type="molecule type" value="Genomic_DNA"/>
</dbReference>
<evidence type="ECO:0000313" key="3">
    <source>
        <dbReference type="Proteomes" id="UP000886523"/>
    </source>
</evidence>